<proteinExistence type="predicted"/>
<dbReference type="Proteomes" id="UP000765509">
    <property type="component" value="Unassembled WGS sequence"/>
</dbReference>
<evidence type="ECO:0000313" key="1">
    <source>
        <dbReference type="EMBL" id="MBW0539942.1"/>
    </source>
</evidence>
<dbReference type="AlphaFoldDB" id="A0A9Q3FMH1"/>
<keyword evidence="2" id="KW-1185">Reference proteome</keyword>
<name>A0A9Q3FMH1_9BASI</name>
<accession>A0A9Q3FMH1</accession>
<protein>
    <submittedName>
        <fullName evidence="1">Uncharacterized protein</fullName>
    </submittedName>
</protein>
<reference evidence="1" key="1">
    <citation type="submission" date="2021-03" db="EMBL/GenBank/DDBJ databases">
        <title>Draft genome sequence of rust myrtle Austropuccinia psidii MF-1, a brazilian biotype.</title>
        <authorList>
            <person name="Quecine M.C."/>
            <person name="Pachon D.M.R."/>
            <person name="Bonatelli M.L."/>
            <person name="Correr F.H."/>
            <person name="Franceschini L.M."/>
            <person name="Leite T.F."/>
            <person name="Margarido G.R.A."/>
            <person name="Almeida C.A."/>
            <person name="Ferrarezi J.A."/>
            <person name="Labate C.A."/>
        </authorList>
    </citation>
    <scope>NUCLEOTIDE SEQUENCE</scope>
    <source>
        <strain evidence="1">MF-1</strain>
    </source>
</reference>
<organism evidence="1 2">
    <name type="scientific">Austropuccinia psidii MF-1</name>
    <dbReference type="NCBI Taxonomy" id="1389203"/>
    <lineage>
        <taxon>Eukaryota</taxon>
        <taxon>Fungi</taxon>
        <taxon>Dikarya</taxon>
        <taxon>Basidiomycota</taxon>
        <taxon>Pucciniomycotina</taxon>
        <taxon>Pucciniomycetes</taxon>
        <taxon>Pucciniales</taxon>
        <taxon>Sphaerophragmiaceae</taxon>
        <taxon>Austropuccinia</taxon>
    </lineage>
</organism>
<gene>
    <name evidence="1" type="ORF">O181_079657</name>
</gene>
<dbReference type="EMBL" id="AVOT02044581">
    <property type="protein sequence ID" value="MBW0539942.1"/>
    <property type="molecule type" value="Genomic_DNA"/>
</dbReference>
<comment type="caution">
    <text evidence="1">The sequence shown here is derived from an EMBL/GenBank/DDBJ whole genome shotgun (WGS) entry which is preliminary data.</text>
</comment>
<sequence length="95" mass="11045">MAARLKDQLTAYCPYSRLLHEEQLTLRFARTLPKRRSAVQQKISRNLIIHSPCYLIANKFLWALNKWQCSYSHGLALRPSMGNSFRPGFESPITH</sequence>
<evidence type="ECO:0000313" key="2">
    <source>
        <dbReference type="Proteomes" id="UP000765509"/>
    </source>
</evidence>